<evidence type="ECO:0000313" key="1">
    <source>
        <dbReference type="EMBL" id="TLX46083.1"/>
    </source>
</evidence>
<protein>
    <submittedName>
        <fullName evidence="1">Uncharacterized protein</fullName>
    </submittedName>
</protein>
<organism evidence="1 2">
    <name type="scientific">Pseudoalteromonas phenolica</name>
    <dbReference type="NCBI Taxonomy" id="161398"/>
    <lineage>
        <taxon>Bacteria</taxon>
        <taxon>Pseudomonadati</taxon>
        <taxon>Pseudomonadota</taxon>
        <taxon>Gammaproteobacteria</taxon>
        <taxon>Alteromonadales</taxon>
        <taxon>Pseudoalteromonadaceae</taxon>
        <taxon>Pseudoalteromonas</taxon>
    </lineage>
</organism>
<sequence>MEVSLLKHKKQELKETFSTNLSLRVHRALSWLERSEQCSTEDIDSQFIFLWIAFNSAYACNGETLKRTEAESYTQFIAKLVDLDQSQSIYKILWQTFPSSIRLLLNNQYVFQPFWDFHNGKIEETEWQNKFSRAKKAANAALGNQDTVALAANVLSRLYTLRNQLMHGGATYNSSANRAQLKDAVNIMKQVVPVIINVMMDNPNTLWGDAHYPYLGKQQNK</sequence>
<reference evidence="1 2" key="1">
    <citation type="submission" date="2018-01" db="EMBL/GenBank/DDBJ databases">
        <title>Co-occurrence of chitin degradation, pigmentation and bioactivity in marine Pseudoalteromonas.</title>
        <authorList>
            <person name="Paulsen S."/>
            <person name="Gram L."/>
            <person name="Machado H."/>
        </authorList>
    </citation>
    <scope>NUCLEOTIDE SEQUENCE [LARGE SCALE GENOMIC DNA]</scope>
    <source>
        <strain evidence="1 2">S3663</strain>
    </source>
</reference>
<proteinExistence type="predicted"/>
<dbReference type="Proteomes" id="UP000309186">
    <property type="component" value="Unassembled WGS sequence"/>
</dbReference>
<accession>A0A5R9PYV2</accession>
<comment type="caution">
    <text evidence="1">The sequence shown here is derived from an EMBL/GenBank/DDBJ whole genome shotgun (WGS) entry which is preliminary data.</text>
</comment>
<dbReference type="AlphaFoldDB" id="A0A5R9PYV2"/>
<evidence type="ECO:0000313" key="2">
    <source>
        <dbReference type="Proteomes" id="UP000309186"/>
    </source>
</evidence>
<gene>
    <name evidence="1" type="ORF">C1E24_15050</name>
</gene>
<dbReference type="RefSeq" id="WP_138482803.1">
    <property type="nucleotide sequence ID" value="NZ_PPSW01000025.1"/>
</dbReference>
<dbReference type="EMBL" id="PPSW01000025">
    <property type="protein sequence ID" value="TLX46083.1"/>
    <property type="molecule type" value="Genomic_DNA"/>
</dbReference>
<dbReference type="OrthoDB" id="1425096at2"/>
<name>A0A5R9PYV2_9GAMM</name>